<dbReference type="GO" id="GO:0003743">
    <property type="term" value="F:translation initiation factor activity"/>
    <property type="evidence" value="ECO:0007669"/>
    <property type="project" value="UniProtKB-KW"/>
</dbReference>
<keyword evidence="3" id="KW-0648">Protein biosynthesis</keyword>
<evidence type="ECO:0000256" key="3">
    <source>
        <dbReference type="ARBA" id="ARBA00022917"/>
    </source>
</evidence>
<dbReference type="Gene3D" id="1.10.246.60">
    <property type="entry name" value="Eukaryotic translation initiation factor 3 like domains"/>
    <property type="match status" value="1"/>
</dbReference>
<evidence type="ECO:0000313" key="4">
    <source>
        <dbReference type="EMBL" id="KAJ8534909.1"/>
    </source>
</evidence>
<dbReference type="OrthoDB" id="20381at2759"/>
<dbReference type="InterPro" id="IPR023194">
    <property type="entry name" value="eIF3-like_dom_sf"/>
</dbReference>
<evidence type="ECO:0000256" key="2">
    <source>
        <dbReference type="ARBA" id="ARBA00022540"/>
    </source>
</evidence>
<sequence>MSYHYIGLLKAVMRLSMTGLKAQDAKDIASSVTAIANEKIKAEKEAIASKKKSGSKKKKLHVDRADVEAVVNAYDGYDDYDFM</sequence>
<organism evidence="4 5">
    <name type="scientific">Anisodus acutangulus</name>
    <dbReference type="NCBI Taxonomy" id="402998"/>
    <lineage>
        <taxon>Eukaryota</taxon>
        <taxon>Viridiplantae</taxon>
        <taxon>Streptophyta</taxon>
        <taxon>Embryophyta</taxon>
        <taxon>Tracheophyta</taxon>
        <taxon>Spermatophyta</taxon>
        <taxon>Magnoliopsida</taxon>
        <taxon>eudicotyledons</taxon>
        <taxon>Gunneridae</taxon>
        <taxon>Pentapetalae</taxon>
        <taxon>asterids</taxon>
        <taxon>lamiids</taxon>
        <taxon>Solanales</taxon>
        <taxon>Solanaceae</taxon>
        <taxon>Solanoideae</taxon>
        <taxon>Hyoscyameae</taxon>
        <taxon>Anisodus</taxon>
    </lineage>
</organism>
<dbReference type="Proteomes" id="UP001152561">
    <property type="component" value="Unassembled WGS sequence"/>
</dbReference>
<gene>
    <name evidence="4" type="ORF">K7X08_016637</name>
</gene>
<keyword evidence="2" id="KW-0396">Initiation factor</keyword>
<accession>A0A9Q1LE41</accession>
<dbReference type="EMBL" id="JAJAGQ010000019">
    <property type="protein sequence ID" value="KAJ8534909.1"/>
    <property type="molecule type" value="Genomic_DNA"/>
</dbReference>
<keyword evidence="5" id="KW-1185">Reference proteome</keyword>
<evidence type="ECO:0000313" key="5">
    <source>
        <dbReference type="Proteomes" id="UP001152561"/>
    </source>
</evidence>
<reference evidence="5" key="1">
    <citation type="journal article" date="2023" name="Proc. Natl. Acad. Sci. U.S.A.">
        <title>Genomic and structural basis for evolution of tropane alkaloid biosynthesis.</title>
        <authorList>
            <person name="Wanga Y.-J."/>
            <person name="Taina T."/>
            <person name="Yua J.-Y."/>
            <person name="Lia J."/>
            <person name="Xua B."/>
            <person name="Chenc J."/>
            <person name="D'Auriad J.C."/>
            <person name="Huanga J.-P."/>
            <person name="Huanga S.-X."/>
        </authorList>
    </citation>
    <scope>NUCLEOTIDE SEQUENCE [LARGE SCALE GENOMIC DNA]</scope>
    <source>
        <strain evidence="5">cv. KIB-2019</strain>
    </source>
</reference>
<dbReference type="Pfam" id="PF08597">
    <property type="entry name" value="eIF3_subunit"/>
    <property type="match status" value="1"/>
</dbReference>
<name>A0A9Q1LE41_9SOLA</name>
<dbReference type="PANTHER" id="PTHR21681">
    <property type="entry name" value="EUKARYOTIC TRANSLATION INITIATION FACTOR 3 SUBUNIT J"/>
    <property type="match status" value="1"/>
</dbReference>
<dbReference type="AlphaFoldDB" id="A0A9Q1LE41"/>
<protein>
    <recommendedName>
        <fullName evidence="6">Eukaryotic translation initiation factor 3 30 kDa subunit</fullName>
    </recommendedName>
</protein>
<keyword evidence="1" id="KW-0963">Cytoplasm</keyword>
<proteinExistence type="predicted"/>
<evidence type="ECO:0008006" key="6">
    <source>
        <dbReference type="Google" id="ProtNLM"/>
    </source>
</evidence>
<evidence type="ECO:0000256" key="1">
    <source>
        <dbReference type="ARBA" id="ARBA00022490"/>
    </source>
</evidence>
<dbReference type="InterPro" id="IPR013906">
    <property type="entry name" value="eIF3j"/>
</dbReference>
<dbReference type="PANTHER" id="PTHR21681:SF0">
    <property type="entry name" value="EUKARYOTIC TRANSLATION INITIATION FACTOR 3 SUBUNIT J"/>
    <property type="match status" value="1"/>
</dbReference>
<comment type="caution">
    <text evidence="4">The sequence shown here is derived from an EMBL/GenBank/DDBJ whole genome shotgun (WGS) entry which is preliminary data.</text>
</comment>
<dbReference type="GO" id="GO:0005852">
    <property type="term" value="C:eukaryotic translation initiation factor 3 complex"/>
    <property type="evidence" value="ECO:0007669"/>
    <property type="project" value="InterPro"/>
</dbReference>